<evidence type="ECO:0000256" key="1">
    <source>
        <dbReference type="SAM" id="MobiDB-lite"/>
    </source>
</evidence>
<reference evidence="2 3" key="1">
    <citation type="submission" date="2020-02" db="EMBL/GenBank/DDBJ databases">
        <title>Whole Genome Shotgun Sequence of Streptomyces sp. strain CWH03.</title>
        <authorList>
            <person name="Dohra H."/>
            <person name="Kodani S."/>
            <person name="Yamamura H."/>
        </authorList>
    </citation>
    <scope>NUCLEOTIDE SEQUENCE [LARGE SCALE GENOMIC DNA]</scope>
    <source>
        <strain evidence="2 3">CWH03</strain>
    </source>
</reference>
<organism evidence="2 3">
    <name type="scientific">Streptomyces pacificus</name>
    <dbReference type="NCBI Taxonomy" id="2705029"/>
    <lineage>
        <taxon>Bacteria</taxon>
        <taxon>Bacillati</taxon>
        <taxon>Actinomycetota</taxon>
        <taxon>Actinomycetes</taxon>
        <taxon>Kitasatosporales</taxon>
        <taxon>Streptomycetaceae</taxon>
        <taxon>Streptomyces</taxon>
    </lineage>
</organism>
<feature type="compositionally biased region" description="Basic and acidic residues" evidence="1">
    <location>
        <begin position="13"/>
        <end position="26"/>
    </location>
</feature>
<dbReference type="EMBL" id="BLLG01000003">
    <property type="protein sequence ID" value="GFH35352.1"/>
    <property type="molecule type" value="Genomic_DNA"/>
</dbReference>
<comment type="caution">
    <text evidence="2">The sequence shown here is derived from an EMBL/GenBank/DDBJ whole genome shotgun (WGS) entry which is preliminary data.</text>
</comment>
<dbReference type="Proteomes" id="UP000484988">
    <property type="component" value="Unassembled WGS sequence"/>
</dbReference>
<evidence type="ECO:0000313" key="2">
    <source>
        <dbReference type="EMBL" id="GFH35352.1"/>
    </source>
</evidence>
<accession>A0A6A0AR56</accession>
<keyword evidence="3" id="KW-1185">Reference proteome</keyword>
<proteinExistence type="predicted"/>
<sequence>MAVRVRTGGGRDTGARGDDAAGDHGDGEGLLQVVHFGILLGVTAAGPPQLALENARDTVRIRHVGDIHTTV</sequence>
<feature type="region of interest" description="Disordered" evidence="1">
    <location>
        <begin position="1"/>
        <end position="26"/>
    </location>
</feature>
<protein>
    <submittedName>
        <fullName evidence="2">Uncharacterized protein</fullName>
    </submittedName>
</protein>
<dbReference type="AlphaFoldDB" id="A0A6A0AR56"/>
<gene>
    <name evidence="2" type="ORF">SCWH03_15670</name>
</gene>
<name>A0A6A0AR56_9ACTN</name>
<evidence type="ECO:0000313" key="3">
    <source>
        <dbReference type="Proteomes" id="UP000484988"/>
    </source>
</evidence>